<dbReference type="EMBL" id="WUXR01000003">
    <property type="protein sequence ID" value="MBM4565655.1"/>
    <property type="molecule type" value="Genomic_DNA"/>
</dbReference>
<feature type="region of interest" description="Disordered" evidence="1">
    <location>
        <begin position="240"/>
        <end position="412"/>
    </location>
</feature>
<gene>
    <name evidence="3" type="ORF">GS441_09450</name>
    <name evidence="4" type="ORF">GS882_10485</name>
    <name evidence="5" type="ORF">GS947_24940</name>
</gene>
<dbReference type="Pfam" id="PF02720">
    <property type="entry name" value="DUF222"/>
    <property type="match status" value="1"/>
</dbReference>
<dbReference type="EMBL" id="WVBC01000030">
    <property type="protein sequence ID" value="NKT78528.1"/>
    <property type="molecule type" value="Genomic_DNA"/>
</dbReference>
<evidence type="ECO:0000256" key="1">
    <source>
        <dbReference type="SAM" id="MobiDB-lite"/>
    </source>
</evidence>
<protein>
    <submittedName>
        <fullName evidence="4">DUF222 domain-containing protein</fullName>
    </submittedName>
</protein>
<evidence type="ECO:0000313" key="4">
    <source>
        <dbReference type="EMBL" id="NKT78528.1"/>
    </source>
</evidence>
<feature type="compositionally biased region" description="Pro residues" evidence="1">
    <location>
        <begin position="329"/>
        <end position="343"/>
    </location>
</feature>
<reference evidence="4" key="2">
    <citation type="journal article" date="2020" name="Environ. Microbiol.">
        <title>The novel and transferable erm(51) gene confers Macrolides, Lincosamides, and Streptogramins B (MLSB) resistance to clonal Rhodococcus equi in the environment.</title>
        <authorList>
            <person name="Huber L."/>
            <person name="Giguere S."/>
            <person name="Slovis N.M."/>
            <person name="Alvarez-Narvaez S."/>
            <person name="Hart K.A."/>
            <person name="Greiter M."/>
            <person name="Morris E.R.A."/>
            <person name="Cohen N.D."/>
        </authorList>
    </citation>
    <scope>NUCLEOTIDE SEQUENCE</scope>
    <source>
        <strain evidence="4">Lh_116_1</strain>
        <strain evidence="5">Lh_16_1</strain>
    </source>
</reference>
<feature type="domain" description="DUF222" evidence="2">
    <location>
        <begin position="30"/>
        <end position="240"/>
    </location>
</feature>
<comment type="caution">
    <text evidence="4">The sequence shown here is derived from an EMBL/GenBank/DDBJ whole genome shotgun (WGS) entry which is preliminary data.</text>
</comment>
<evidence type="ECO:0000313" key="3">
    <source>
        <dbReference type="EMBL" id="MBM4565655.1"/>
    </source>
</evidence>
<sequence length="412" mass="44323">MFEFGGGVGAAAGDVALDALRFVELSGLARIENAHAARKVLLAGELTLSALERDVALRGGDIRDCGNEAIAEVSTRLGCSHTMGSHFCDLGVDLRLRLPLTCAAFLAGDLDYARAWRIHRETAGLSPETLALLEGEIVRSALRLAPAALGREIRELIVRASPDEAASDREVAEAECRVRVRPVGPLSEFTAILTAEQGQAAWQLVCEMADTVCKKDRRGRQILLVDAFVALLTVNPRCPARARSPTVPRWPRPRCRRGGSRWYRSPSTSPHCWGSPPRPRTSTDTDRSIRPSRARSPRTPPGGRCSPRWSIWQPNSEWSPPNEISPQLVPSPSPSPSPSPMPMPGTGAGPTTRHLTSRRGGRGCTCSGPAAPGAAVVVCRAGRRDRVRGPGRHRVASAGRSRRSAGHSTQIV</sequence>
<dbReference type="Proteomes" id="UP000608063">
    <property type="component" value="Unassembled WGS sequence"/>
</dbReference>
<feature type="compositionally biased region" description="Basic residues" evidence="1">
    <location>
        <begin position="389"/>
        <end position="405"/>
    </location>
</feature>
<feature type="compositionally biased region" description="Low complexity" evidence="1">
    <location>
        <begin position="364"/>
        <end position="380"/>
    </location>
</feature>
<dbReference type="AlphaFoldDB" id="A0A9Q5F0J2"/>
<dbReference type="EMBL" id="WVDC01000027">
    <property type="protein sequence ID" value="NKW44710.1"/>
    <property type="molecule type" value="Genomic_DNA"/>
</dbReference>
<evidence type="ECO:0000313" key="6">
    <source>
        <dbReference type="Proteomes" id="UP000603463"/>
    </source>
</evidence>
<evidence type="ECO:0000313" key="5">
    <source>
        <dbReference type="EMBL" id="NKW44710.1"/>
    </source>
</evidence>
<evidence type="ECO:0000259" key="2">
    <source>
        <dbReference type="Pfam" id="PF02720"/>
    </source>
</evidence>
<name>A0A9Q5F0J2_RHOHA</name>
<dbReference type="Proteomes" id="UP000603463">
    <property type="component" value="Unassembled WGS sequence"/>
</dbReference>
<dbReference type="Proteomes" id="UP000808906">
    <property type="component" value="Unassembled WGS sequence"/>
</dbReference>
<feature type="compositionally biased region" description="Polar residues" evidence="1">
    <location>
        <begin position="312"/>
        <end position="325"/>
    </location>
</feature>
<proteinExistence type="predicted"/>
<reference evidence="3" key="1">
    <citation type="submission" date="2019-11" db="EMBL/GenBank/DDBJ databases">
        <title>Spread of Macrolides and rifampicin resistant Rhodococcus equi in clinical isolates in the USA.</title>
        <authorList>
            <person name="Alvarez-Narvaez S."/>
            <person name="Huber L."/>
            <person name="Cohen N.D."/>
            <person name="Slovis N."/>
            <person name="Greiter M."/>
            <person name="Giguere S."/>
            <person name="Hart K."/>
        </authorList>
    </citation>
    <scope>NUCLEOTIDE SEQUENCE</scope>
    <source>
        <strain evidence="3">Lh_17</strain>
    </source>
</reference>
<accession>A0A9Q5F0J2</accession>
<organism evidence="4 6">
    <name type="scientific">Rhodococcus hoagii</name>
    <name type="common">Corynebacterium equii</name>
    <dbReference type="NCBI Taxonomy" id="43767"/>
    <lineage>
        <taxon>Bacteria</taxon>
        <taxon>Bacillati</taxon>
        <taxon>Actinomycetota</taxon>
        <taxon>Actinomycetes</taxon>
        <taxon>Mycobacteriales</taxon>
        <taxon>Nocardiaceae</taxon>
        <taxon>Prescottella</taxon>
    </lineage>
</organism>
<dbReference type="InterPro" id="IPR003870">
    <property type="entry name" value="DUF222"/>
</dbReference>